<evidence type="ECO:0000313" key="1">
    <source>
        <dbReference type="EMBL" id="MBD7976051.1"/>
    </source>
</evidence>
<gene>
    <name evidence="1" type="ORF">H9642_02475</name>
</gene>
<dbReference type="Pfam" id="PF04364">
    <property type="entry name" value="DNA_pol3_chi"/>
    <property type="match status" value="1"/>
</dbReference>
<protein>
    <submittedName>
        <fullName evidence="1">DNA polymerase III subunit chi</fullName>
    </submittedName>
</protein>
<dbReference type="PANTHER" id="PTHR38767:SF1">
    <property type="entry name" value="DNA POLYMERASE III SUBUNIT CHI"/>
    <property type="match status" value="1"/>
</dbReference>
<name>A0ABR8TJW3_9PSED</name>
<accession>A0ABR8TJW3</accession>
<dbReference type="EMBL" id="JACSQG010000001">
    <property type="protein sequence ID" value="MBD7976051.1"/>
    <property type="molecule type" value="Genomic_DNA"/>
</dbReference>
<reference evidence="1 2" key="1">
    <citation type="submission" date="2020-08" db="EMBL/GenBank/DDBJ databases">
        <title>A Genomic Blueprint of the Chicken Gut Microbiome.</title>
        <authorList>
            <person name="Gilroy R."/>
            <person name="Ravi A."/>
            <person name="Getino M."/>
            <person name="Pursley I."/>
            <person name="Horton D.L."/>
            <person name="Alikhan N.-F."/>
            <person name="Baker D."/>
            <person name="Gharbi K."/>
            <person name="Hall N."/>
            <person name="Watson M."/>
            <person name="Adriaenssens E.M."/>
            <person name="Foster-Nyarko E."/>
            <person name="Jarju S."/>
            <person name="Secka A."/>
            <person name="Antonio M."/>
            <person name="Oren A."/>
            <person name="Chaudhuri R."/>
            <person name="La Ragione R.M."/>
            <person name="Hildebrand F."/>
            <person name="Pallen M.J."/>
        </authorList>
    </citation>
    <scope>NUCLEOTIDE SEQUENCE [LARGE SCALE GENOMIC DNA]</scope>
    <source>
        <strain evidence="1 2">Sa2CUA2</strain>
    </source>
</reference>
<dbReference type="InterPro" id="IPR036768">
    <property type="entry name" value="PolIII_chi_sf"/>
</dbReference>
<dbReference type="RefSeq" id="WP_251834823.1">
    <property type="nucleotide sequence ID" value="NZ_JACSQG010000001.1"/>
</dbReference>
<organism evidence="1 2">
    <name type="scientific">Serpens gallinarum</name>
    <dbReference type="NCBI Taxonomy" id="2763075"/>
    <lineage>
        <taxon>Bacteria</taxon>
        <taxon>Pseudomonadati</taxon>
        <taxon>Pseudomonadota</taxon>
        <taxon>Gammaproteobacteria</taxon>
        <taxon>Pseudomonadales</taxon>
        <taxon>Pseudomonadaceae</taxon>
        <taxon>Pseudomonas</taxon>
    </lineage>
</organism>
<dbReference type="Proteomes" id="UP000611945">
    <property type="component" value="Unassembled WGS sequence"/>
</dbReference>
<dbReference type="PANTHER" id="PTHR38767">
    <property type="entry name" value="DNA POLYMERASE III SUBUNIT CHI"/>
    <property type="match status" value="1"/>
</dbReference>
<comment type="caution">
    <text evidence="1">The sequence shown here is derived from an EMBL/GenBank/DDBJ whole genome shotgun (WGS) entry which is preliminary data.</text>
</comment>
<evidence type="ECO:0000313" key="2">
    <source>
        <dbReference type="Proteomes" id="UP000611945"/>
    </source>
</evidence>
<dbReference type="Gene3D" id="3.40.50.10110">
    <property type="entry name" value="DNA polymerase III subunit chi"/>
    <property type="match status" value="1"/>
</dbReference>
<sequence length="139" mass="15962">MPRIEFYVLPDTSPERRLSVACQLARKAWQAGLPVFMRCVDDATCATLDDLLWRFRDASFVPHDLYDDNPHAPVVIGIDSPPATPQGLLINLHPQLSADLDQFSRVIEIVNQSPELLNLCRDNFREYRRRGYSPQRVEL</sequence>
<keyword evidence="2" id="KW-1185">Reference proteome</keyword>
<proteinExistence type="predicted"/>
<dbReference type="InterPro" id="IPR007459">
    <property type="entry name" value="DNA_pol3_chi"/>
</dbReference>
<dbReference type="SUPFAM" id="SSF102400">
    <property type="entry name" value="DNA polymerase III chi subunit"/>
    <property type="match status" value="1"/>
</dbReference>